<dbReference type="AlphaFoldDB" id="A0A9P8PCZ8"/>
<name>A0A9P8PCZ8_9ASCO</name>
<accession>A0A9P8PCZ8</accession>
<dbReference type="EMBL" id="JAEUBF010001356">
    <property type="protein sequence ID" value="KAH3669027.1"/>
    <property type="molecule type" value="Genomic_DNA"/>
</dbReference>
<gene>
    <name evidence="1" type="ORF">WICMUC_005110</name>
</gene>
<reference evidence="1" key="2">
    <citation type="submission" date="2021-01" db="EMBL/GenBank/DDBJ databases">
        <authorList>
            <person name="Schikora-Tamarit M.A."/>
        </authorList>
    </citation>
    <scope>NUCLEOTIDE SEQUENCE</scope>
    <source>
        <strain evidence="1">CBS6341</strain>
    </source>
</reference>
<keyword evidence="2" id="KW-1185">Reference proteome</keyword>
<dbReference type="Proteomes" id="UP000769528">
    <property type="component" value="Unassembled WGS sequence"/>
</dbReference>
<proteinExistence type="predicted"/>
<reference evidence="1" key="1">
    <citation type="journal article" date="2021" name="Open Biol.">
        <title>Shared evolutionary footprints suggest mitochondrial oxidative damage underlies multiple complex I losses in fungi.</title>
        <authorList>
            <person name="Schikora-Tamarit M.A."/>
            <person name="Marcet-Houben M."/>
            <person name="Nosek J."/>
            <person name="Gabaldon T."/>
        </authorList>
    </citation>
    <scope>NUCLEOTIDE SEQUENCE</scope>
    <source>
        <strain evidence="1">CBS6341</strain>
    </source>
</reference>
<sequence>MKFAVQHQNHFSISILQQYYGIGSEYKRNCDCFNHEGVINIISLNPTYATSFRSLVNDVVVGKFCRVWFDRGSLKSSSNDSYFQYLCAKYHFAASFASGSYGKRRKTTEVCQGKTESQIQSSDFSAISSFIHYLFNIRTTLLEKIESRSSILHDIVSKDHANFPMYRYIKKLVQLQTFSAFCSIIFSRFKTRLIHRDQAGVVCGLEELTLPLWLFFFFEEFRLKRNENVVKITFNRTKFGNNIEYLKPDIRRIDDLKF</sequence>
<evidence type="ECO:0000313" key="2">
    <source>
        <dbReference type="Proteomes" id="UP000769528"/>
    </source>
</evidence>
<comment type="caution">
    <text evidence="1">The sequence shown here is derived from an EMBL/GenBank/DDBJ whole genome shotgun (WGS) entry which is preliminary data.</text>
</comment>
<evidence type="ECO:0000313" key="1">
    <source>
        <dbReference type="EMBL" id="KAH3669027.1"/>
    </source>
</evidence>
<protein>
    <submittedName>
        <fullName evidence="1">Uncharacterized protein</fullName>
    </submittedName>
</protein>
<organism evidence="1 2">
    <name type="scientific">Wickerhamomyces mucosus</name>
    <dbReference type="NCBI Taxonomy" id="1378264"/>
    <lineage>
        <taxon>Eukaryota</taxon>
        <taxon>Fungi</taxon>
        <taxon>Dikarya</taxon>
        <taxon>Ascomycota</taxon>
        <taxon>Saccharomycotina</taxon>
        <taxon>Saccharomycetes</taxon>
        <taxon>Phaffomycetales</taxon>
        <taxon>Wickerhamomycetaceae</taxon>
        <taxon>Wickerhamomyces</taxon>
    </lineage>
</organism>